<name>A0A699GRT6_TANCI</name>
<evidence type="ECO:0000313" key="5">
    <source>
        <dbReference type="EMBL" id="GEW06628.1"/>
    </source>
</evidence>
<sequence length="1340" mass="148055">MSVRTKVGLGFTDCISQNELGWDDSAFSVFTTTSEDVKGRPTFHRFSKIDSMKVVPAPLTGDYTSLSDHTDLDESQMVYGTKSSTFNDFESVTNDFVCCDESDKSSEDNTSDFASCDSSGKSSEHKPTDIESNVGTPITKPISFTCNSSKKTDHTSRLLIINVDCDFYEKQMANSTVGIVVGHTVRPQPVPTGNPMVKPVPTGQPKVKLVPTGRLKVNPVPTAKPKICDKKNQVLFTDTECLVLSKDFKLPDDSMVVLKVPRKHNLYTINLNDLSLRGNLACLVAHASFDKCVKWHRRMAHVNFKNINRVAKGNLVRGLPSKLFKNNHTCVACCKDKQHKSYYKAIHAESSISEPLQLFHMDLFGPTSIRSIDHKYYCLVITDDYSRFCWVFFLEHKDETYSTLKSFINLVENQLNKKVKAIRCDNHTKFKNAQMIELCGTKGIKREYSNPRSPQKNKVAERKNKTLIEAARTIVYVTNPYNKTPYTFLTGKIPTVSHFKHFGCHVTILNTNDHLGKFDGKADEGYLIGYSASNKAYRVYNVPTKQVEETMNLCFLKDKPNVQGLGHEWYFNLDYLTDSLGYKHVSANQSVGTQGNTTTSAGTQDADSDSECVEDVLPSCIPISTGLVLVPTGSIPVATCSVPVPAGDTTVPTDDVPVHTGNSTDSMFDDKPTTRFPYPSNLGNHNPLPGIFYSSLYDDAFDTALNNVDSSVQVSPMPTKRIHTIHPQSLIIVDPTYVALADPSWVDAMQEEMKQFKFQNVWVLVELPPGKYAIGTKWILKNKWDARGIVVRNKARLVAQGHRQEEGIDYDEVFALVARIEAIRLFLAFASYMGFLVYQMDVKSAFLYERIEEEVYVTQPKGFVDPQHPTKVYKVFKALYGLHQAPRAWTATTPYEALKPKPDIMFGVSECSRHQITPTTSNLEAVKKIFKYLKGQPKLGLWYPKESPLVLEAYSDSDYAGANNDRKSTTGGCQFLDRWLISWQCKKQTIVANFSTEAEYVAAANCCGQYKHSTILQQSSMAALKYKEEHNKVGYLLKPTGSDDYHQIIDFLSESHIRGMVNNVGTAKKFLMYPRFLQTILGIETRVNKQYKVLVFSSKLFTNMRVNFAGNSMPLLPTMLLQAAAGRGAETTFSDPVPPVLEHDHRSAQLETAAGSFPSTKDAHMGANFHTSPVRSSHTPPVDHPSGGVEDPITLTALSSVVSTLVQKVKSLEVKLKTKKRKMVVSDSDEEDGTTPNVNLEALRALANAAVANDSDAATDVPAATSTTLAGASTVAPGASGVAPGASGIPPGGSVAPTVALAVSADSPQVPPDASNKGKSPMIEEDIPVPARTLRRMEED</sequence>
<accession>A0A699GRT6</accession>
<protein>
    <submittedName>
        <fullName evidence="5">Putative ribonuclease H-like domain-containing protein</fullName>
    </submittedName>
</protein>
<dbReference type="SUPFAM" id="SSF56672">
    <property type="entry name" value="DNA/RNA polymerases"/>
    <property type="match status" value="1"/>
</dbReference>
<dbReference type="Pfam" id="PF25597">
    <property type="entry name" value="SH3_retrovirus"/>
    <property type="match status" value="1"/>
</dbReference>
<comment type="caution">
    <text evidence="5">The sequence shown here is derived from an EMBL/GenBank/DDBJ whole genome shotgun (WGS) entry which is preliminary data.</text>
</comment>
<keyword evidence="2" id="KW-0378">Hydrolase</keyword>
<feature type="compositionally biased region" description="Polar residues" evidence="3">
    <location>
        <begin position="111"/>
        <end position="121"/>
    </location>
</feature>
<dbReference type="InterPro" id="IPR039537">
    <property type="entry name" value="Retrotran_Ty1/copia-like"/>
</dbReference>
<proteinExistence type="predicted"/>
<dbReference type="InterPro" id="IPR043502">
    <property type="entry name" value="DNA/RNA_pol_sf"/>
</dbReference>
<dbReference type="InterPro" id="IPR025724">
    <property type="entry name" value="GAG-pre-integrase_dom"/>
</dbReference>
<dbReference type="EMBL" id="BKCJ010043908">
    <property type="protein sequence ID" value="GEW06628.1"/>
    <property type="molecule type" value="Genomic_DNA"/>
</dbReference>
<dbReference type="PANTHER" id="PTHR42648:SF32">
    <property type="entry name" value="RIBONUCLEASE H-LIKE DOMAIN, GAG-PRE-INTEGRASE DOMAIN PROTEIN-RELATED"/>
    <property type="match status" value="1"/>
</dbReference>
<dbReference type="CDD" id="cd09272">
    <property type="entry name" value="RNase_HI_RT_Ty1"/>
    <property type="match status" value="1"/>
</dbReference>
<dbReference type="Gene3D" id="3.30.420.10">
    <property type="entry name" value="Ribonuclease H-like superfamily/Ribonuclease H"/>
    <property type="match status" value="1"/>
</dbReference>
<feature type="compositionally biased region" description="Low complexity" evidence="3">
    <location>
        <begin position="651"/>
        <end position="660"/>
    </location>
</feature>
<feature type="region of interest" description="Disordered" evidence="3">
    <location>
        <begin position="103"/>
        <end position="134"/>
    </location>
</feature>
<dbReference type="GO" id="GO:0016787">
    <property type="term" value="F:hydrolase activity"/>
    <property type="evidence" value="ECO:0007669"/>
    <property type="project" value="UniProtKB-KW"/>
</dbReference>
<dbReference type="GO" id="GO:0015074">
    <property type="term" value="P:DNA integration"/>
    <property type="evidence" value="ECO:0007669"/>
    <property type="project" value="InterPro"/>
</dbReference>
<dbReference type="GO" id="GO:0003676">
    <property type="term" value="F:nucleic acid binding"/>
    <property type="evidence" value="ECO:0007669"/>
    <property type="project" value="InterPro"/>
</dbReference>
<feature type="region of interest" description="Disordered" evidence="3">
    <location>
        <begin position="1303"/>
        <end position="1340"/>
    </location>
</feature>
<reference evidence="5" key="1">
    <citation type="journal article" date="2019" name="Sci. Rep.">
        <title>Draft genome of Tanacetum cinerariifolium, the natural source of mosquito coil.</title>
        <authorList>
            <person name="Yamashiro T."/>
            <person name="Shiraishi A."/>
            <person name="Satake H."/>
            <person name="Nakayama K."/>
        </authorList>
    </citation>
    <scope>NUCLEOTIDE SEQUENCE</scope>
</reference>
<dbReference type="PANTHER" id="PTHR42648">
    <property type="entry name" value="TRANSPOSASE, PUTATIVE-RELATED"/>
    <property type="match status" value="1"/>
</dbReference>
<dbReference type="GO" id="GO:0046872">
    <property type="term" value="F:metal ion binding"/>
    <property type="evidence" value="ECO:0007669"/>
    <property type="project" value="UniProtKB-KW"/>
</dbReference>
<dbReference type="SUPFAM" id="SSF53098">
    <property type="entry name" value="Ribonuclease H-like"/>
    <property type="match status" value="1"/>
</dbReference>
<feature type="region of interest" description="Disordered" evidence="3">
    <location>
        <begin position="651"/>
        <end position="671"/>
    </location>
</feature>
<dbReference type="PROSITE" id="PS50994">
    <property type="entry name" value="INTEGRASE"/>
    <property type="match status" value="1"/>
</dbReference>
<dbReference type="Pfam" id="PF00665">
    <property type="entry name" value="rve"/>
    <property type="match status" value="1"/>
</dbReference>
<evidence type="ECO:0000259" key="4">
    <source>
        <dbReference type="PROSITE" id="PS50994"/>
    </source>
</evidence>
<gene>
    <name evidence="5" type="ORF">Tci_178604</name>
</gene>
<feature type="compositionally biased region" description="Polar residues" evidence="3">
    <location>
        <begin position="589"/>
        <end position="605"/>
    </location>
</feature>
<dbReference type="InterPro" id="IPR001584">
    <property type="entry name" value="Integrase_cat-core"/>
</dbReference>
<dbReference type="InterPro" id="IPR036397">
    <property type="entry name" value="RNaseH_sf"/>
</dbReference>
<evidence type="ECO:0000256" key="1">
    <source>
        <dbReference type="ARBA" id="ARBA00022723"/>
    </source>
</evidence>
<dbReference type="InterPro" id="IPR013103">
    <property type="entry name" value="RVT_2"/>
</dbReference>
<evidence type="ECO:0000256" key="2">
    <source>
        <dbReference type="ARBA" id="ARBA00022801"/>
    </source>
</evidence>
<dbReference type="InterPro" id="IPR057670">
    <property type="entry name" value="SH3_retrovirus"/>
</dbReference>
<keyword evidence="1" id="KW-0479">Metal-binding</keyword>
<dbReference type="Pfam" id="PF13976">
    <property type="entry name" value="gag_pre-integrs"/>
    <property type="match status" value="1"/>
</dbReference>
<evidence type="ECO:0000256" key="3">
    <source>
        <dbReference type="SAM" id="MobiDB-lite"/>
    </source>
</evidence>
<feature type="region of interest" description="Disordered" evidence="3">
    <location>
        <begin position="589"/>
        <end position="609"/>
    </location>
</feature>
<feature type="domain" description="Integrase catalytic" evidence="4">
    <location>
        <begin position="351"/>
        <end position="469"/>
    </location>
</feature>
<organism evidence="5">
    <name type="scientific">Tanacetum cinerariifolium</name>
    <name type="common">Dalmatian daisy</name>
    <name type="synonym">Chrysanthemum cinerariifolium</name>
    <dbReference type="NCBI Taxonomy" id="118510"/>
    <lineage>
        <taxon>Eukaryota</taxon>
        <taxon>Viridiplantae</taxon>
        <taxon>Streptophyta</taxon>
        <taxon>Embryophyta</taxon>
        <taxon>Tracheophyta</taxon>
        <taxon>Spermatophyta</taxon>
        <taxon>Magnoliopsida</taxon>
        <taxon>eudicotyledons</taxon>
        <taxon>Gunneridae</taxon>
        <taxon>Pentapetalae</taxon>
        <taxon>asterids</taxon>
        <taxon>campanulids</taxon>
        <taxon>Asterales</taxon>
        <taxon>Asteraceae</taxon>
        <taxon>Asteroideae</taxon>
        <taxon>Anthemideae</taxon>
        <taxon>Anthemidinae</taxon>
        <taxon>Tanacetum</taxon>
    </lineage>
</organism>
<dbReference type="InterPro" id="IPR012337">
    <property type="entry name" value="RNaseH-like_sf"/>
</dbReference>
<dbReference type="Pfam" id="PF07727">
    <property type="entry name" value="RVT_2"/>
    <property type="match status" value="1"/>
</dbReference>